<reference evidence="2 3" key="1">
    <citation type="submission" date="2016-11" db="EMBL/GenBank/DDBJ databases">
        <title>Paenibacillus species isolates.</title>
        <authorList>
            <person name="Beno S.M."/>
        </authorList>
    </citation>
    <scope>NUCLEOTIDE SEQUENCE [LARGE SCALE GENOMIC DNA]</scope>
    <source>
        <strain evidence="2 3">FSL R5-0378</strain>
    </source>
</reference>
<dbReference type="Gene3D" id="3.30.420.40">
    <property type="match status" value="2"/>
</dbReference>
<organism evidence="2 3">
    <name type="scientific">Paenibacillus rhizosphaerae</name>
    <dbReference type="NCBI Taxonomy" id="297318"/>
    <lineage>
        <taxon>Bacteria</taxon>
        <taxon>Bacillati</taxon>
        <taxon>Bacillota</taxon>
        <taxon>Bacilli</taxon>
        <taxon>Bacillales</taxon>
        <taxon>Paenibacillaceae</taxon>
        <taxon>Paenibacillus</taxon>
    </lineage>
</organism>
<dbReference type="SUPFAM" id="SSF53067">
    <property type="entry name" value="Actin-like ATPase domain"/>
    <property type="match status" value="2"/>
</dbReference>
<dbReference type="EMBL" id="MRTP01000001">
    <property type="protein sequence ID" value="OMF57868.1"/>
    <property type="molecule type" value="Genomic_DNA"/>
</dbReference>
<dbReference type="STRING" id="297318.BK138_04610"/>
<keyword evidence="3" id="KW-1185">Reference proteome</keyword>
<dbReference type="InterPro" id="IPR002731">
    <property type="entry name" value="ATPase_BadF"/>
</dbReference>
<accession>A0A1R1F187</accession>
<comment type="caution">
    <text evidence="2">The sequence shown here is derived from an EMBL/GenBank/DDBJ whole genome shotgun (WGS) entry which is preliminary data.</text>
</comment>
<name>A0A1R1F187_9BACL</name>
<dbReference type="PANTHER" id="PTHR43190:SF3">
    <property type="entry name" value="N-ACETYL-D-GLUCOSAMINE KINASE"/>
    <property type="match status" value="1"/>
</dbReference>
<dbReference type="RefSeq" id="WP_076166509.1">
    <property type="nucleotide sequence ID" value="NZ_MRTP01000001.1"/>
</dbReference>
<gene>
    <name evidence="2" type="ORF">BK138_04610</name>
</gene>
<dbReference type="AlphaFoldDB" id="A0A1R1F187"/>
<dbReference type="Pfam" id="PF01869">
    <property type="entry name" value="BcrAD_BadFG"/>
    <property type="match status" value="1"/>
</dbReference>
<dbReference type="InterPro" id="IPR052519">
    <property type="entry name" value="Euk-type_GlcNAc_Kinase"/>
</dbReference>
<feature type="domain" description="ATPase BadF/BadG/BcrA/BcrD type" evidence="1">
    <location>
        <begin position="9"/>
        <end position="303"/>
    </location>
</feature>
<dbReference type="InterPro" id="IPR043129">
    <property type="entry name" value="ATPase_NBD"/>
</dbReference>
<dbReference type="PANTHER" id="PTHR43190">
    <property type="entry name" value="N-ACETYL-D-GLUCOSAMINE KINASE"/>
    <property type="match status" value="1"/>
</dbReference>
<proteinExistence type="predicted"/>
<dbReference type="Proteomes" id="UP000187172">
    <property type="component" value="Unassembled WGS sequence"/>
</dbReference>
<protein>
    <recommendedName>
        <fullName evidence="1">ATPase BadF/BadG/BcrA/BcrD type domain-containing protein</fullName>
    </recommendedName>
</protein>
<evidence type="ECO:0000259" key="1">
    <source>
        <dbReference type="Pfam" id="PF01869"/>
    </source>
</evidence>
<evidence type="ECO:0000313" key="3">
    <source>
        <dbReference type="Proteomes" id="UP000187172"/>
    </source>
</evidence>
<evidence type="ECO:0000313" key="2">
    <source>
        <dbReference type="EMBL" id="OMF57868.1"/>
    </source>
</evidence>
<sequence>MAGRKLIMGIDGGGSNTRVIIASPEGNIAAYIEDQKAASQHRDNQATDNVKTAIRKALSVAGCSPGEICGLAAGIAGYDRDQDFEWVKELTHLPEMTCPKWHVNDAVAAHYGALMAKPGIVVISGTGSIIFGINEEGQYLRNYDYHHYAASAARFLAYDAVYEAIAGHTDDTDGRLVHDMLSHWNAADLGELALLGRNGFHDDRRERDRVFGAFAPYVTEAAAAGSSLAQAVCDRSIHQIVVGIRLLGRHFQAETLRVACIGSVANSTYFQGKLKRISTDDPGRPFGLMEPHFPPVVGSFLYAMEKLGLPVTDSVLSRLEDTMSVKNRAIVES</sequence>